<dbReference type="Pfam" id="PF02260">
    <property type="entry name" value="FATC"/>
    <property type="match status" value="1"/>
</dbReference>
<dbReference type="EC" id="2.7.11.1" evidence="3 14"/>
<feature type="domain" description="FAT" evidence="17">
    <location>
        <begin position="1925"/>
        <end position="2511"/>
    </location>
</feature>
<dbReference type="PROSITE" id="PS00916">
    <property type="entry name" value="PI3_4_KINASE_2"/>
    <property type="match status" value="1"/>
</dbReference>
<dbReference type="Pfam" id="PF11640">
    <property type="entry name" value="TAN"/>
    <property type="match status" value="1"/>
</dbReference>
<dbReference type="InterPro" id="IPR003152">
    <property type="entry name" value="FATC_dom"/>
</dbReference>
<dbReference type="Proteomes" id="UP000724874">
    <property type="component" value="Unassembled WGS sequence"/>
</dbReference>
<keyword evidence="9 14" id="KW-0418">Kinase</keyword>
<feature type="domain" description="FATC" evidence="18">
    <location>
        <begin position="2957"/>
        <end position="2989"/>
    </location>
</feature>
<dbReference type="InterPro" id="IPR036940">
    <property type="entry name" value="PI3/4_kinase_cat_sf"/>
</dbReference>
<keyword evidence="5 14" id="KW-0723">Serine/threonine-protein kinase</keyword>
<dbReference type="EMBL" id="JADNYJ010000019">
    <property type="protein sequence ID" value="KAF8906302.1"/>
    <property type="molecule type" value="Genomic_DNA"/>
</dbReference>
<keyword evidence="8 14" id="KW-0227">DNA damage</keyword>
<dbReference type="PROSITE" id="PS51189">
    <property type="entry name" value="FAT"/>
    <property type="match status" value="1"/>
</dbReference>
<dbReference type="InterPro" id="IPR011009">
    <property type="entry name" value="Kinase-like_dom_sf"/>
</dbReference>
<dbReference type="InterPro" id="IPR038980">
    <property type="entry name" value="ATM_plant"/>
</dbReference>
<evidence type="ECO:0000256" key="1">
    <source>
        <dbReference type="ARBA" id="ARBA00004123"/>
    </source>
</evidence>
<keyword evidence="11 14" id="KW-0539">Nucleus</keyword>
<evidence type="ECO:0000256" key="15">
    <source>
        <dbReference type="SAM" id="MobiDB-lite"/>
    </source>
</evidence>
<dbReference type="PROSITE" id="PS51190">
    <property type="entry name" value="FATC"/>
    <property type="match status" value="1"/>
</dbReference>
<comment type="subcellular location">
    <subcellularLocation>
        <location evidence="14">Chromosome</location>
        <location evidence="14">Telomere</location>
    </subcellularLocation>
    <subcellularLocation>
        <location evidence="1 14">Nucleus</location>
    </subcellularLocation>
</comment>
<evidence type="ECO:0000256" key="5">
    <source>
        <dbReference type="ARBA" id="ARBA00022527"/>
    </source>
</evidence>
<dbReference type="GO" id="GO:0000781">
    <property type="term" value="C:chromosome, telomeric region"/>
    <property type="evidence" value="ECO:0007669"/>
    <property type="project" value="UniProtKB-SubCell"/>
</dbReference>
<evidence type="ECO:0000256" key="3">
    <source>
        <dbReference type="ARBA" id="ARBA00012513"/>
    </source>
</evidence>
<evidence type="ECO:0000259" key="18">
    <source>
        <dbReference type="PROSITE" id="PS51190"/>
    </source>
</evidence>
<evidence type="ECO:0000256" key="2">
    <source>
        <dbReference type="ARBA" id="ARBA00010769"/>
    </source>
</evidence>
<feature type="compositionally biased region" description="Polar residues" evidence="15">
    <location>
        <begin position="2517"/>
        <end position="2534"/>
    </location>
</feature>
<accession>A0A9P5TQB5</accession>
<comment type="catalytic activity">
    <reaction evidence="13">
        <text>L-seryl-[protein] + ATP = O-phospho-L-seryl-[protein] + ADP + H(+)</text>
        <dbReference type="Rhea" id="RHEA:17989"/>
        <dbReference type="Rhea" id="RHEA-COMP:9863"/>
        <dbReference type="Rhea" id="RHEA-COMP:11604"/>
        <dbReference type="ChEBI" id="CHEBI:15378"/>
        <dbReference type="ChEBI" id="CHEBI:29999"/>
        <dbReference type="ChEBI" id="CHEBI:30616"/>
        <dbReference type="ChEBI" id="CHEBI:83421"/>
        <dbReference type="ChEBI" id="CHEBI:456216"/>
        <dbReference type="EC" id="2.7.11.1"/>
    </reaction>
</comment>
<evidence type="ECO:0000313" key="19">
    <source>
        <dbReference type="EMBL" id="KAF8906302.1"/>
    </source>
</evidence>
<dbReference type="Gene3D" id="3.30.1010.10">
    <property type="entry name" value="Phosphatidylinositol 3-kinase Catalytic Subunit, Chain A, domain 4"/>
    <property type="match status" value="1"/>
</dbReference>
<feature type="region of interest" description="Disordered" evidence="15">
    <location>
        <begin position="206"/>
        <end position="241"/>
    </location>
</feature>
<keyword evidence="14" id="KW-0779">Telomere</keyword>
<keyword evidence="14" id="KW-0156">Chromatin regulator</keyword>
<evidence type="ECO:0000256" key="9">
    <source>
        <dbReference type="ARBA" id="ARBA00022777"/>
    </source>
</evidence>
<dbReference type="GO" id="GO:0004674">
    <property type="term" value="F:protein serine/threonine kinase activity"/>
    <property type="evidence" value="ECO:0007669"/>
    <property type="project" value="UniProtKB-KW"/>
</dbReference>
<dbReference type="InterPro" id="IPR021668">
    <property type="entry name" value="TAN"/>
</dbReference>
<dbReference type="Gene3D" id="1.10.1070.11">
    <property type="entry name" value="Phosphatidylinositol 3-/4-kinase, catalytic domain"/>
    <property type="match status" value="1"/>
</dbReference>
<evidence type="ECO:0000256" key="14">
    <source>
        <dbReference type="RuleBase" id="RU365027"/>
    </source>
</evidence>
<dbReference type="SMART" id="SM01343">
    <property type="entry name" value="FATC"/>
    <property type="match status" value="1"/>
</dbReference>
<name>A0A9P5TQB5_GYMJU</name>
<comment type="function">
    <text evidence="14">Serine/threonine protein kinase which activates checkpoint signaling upon genotoxic stresses such as ionizing radiation (IR), ultraviolet light (UV), or DNA replication stalling, thereby acting as a DNA damage sensor. Recognizes the substrate consensus sequence [ST]-Q. Phosphorylates histone H2A to form H2AS128ph (gamma-H2A) at sites of DNA damage, involved in the regulation of DNA damage response mechanism. Required for the control of telomere length and genome stability.</text>
</comment>
<dbReference type="PANTHER" id="PTHR37079:SF4">
    <property type="entry name" value="SERINE_THREONINE-PROTEIN KINASE ATM"/>
    <property type="match status" value="1"/>
</dbReference>
<dbReference type="InterPro" id="IPR056802">
    <property type="entry name" value="ATR-like_M-HEAT"/>
</dbReference>
<evidence type="ECO:0000259" key="16">
    <source>
        <dbReference type="PROSITE" id="PS50290"/>
    </source>
</evidence>
<dbReference type="Pfam" id="PF25030">
    <property type="entry name" value="M-HEAT_ATR"/>
    <property type="match status" value="1"/>
</dbReference>
<evidence type="ECO:0000256" key="4">
    <source>
        <dbReference type="ARBA" id="ARBA00014619"/>
    </source>
</evidence>
<dbReference type="PANTHER" id="PTHR37079">
    <property type="entry name" value="SERINE/THREONINE-PROTEIN KINASE ATM"/>
    <property type="match status" value="1"/>
</dbReference>
<dbReference type="InterPro" id="IPR018936">
    <property type="entry name" value="PI3/4_kinase_CS"/>
</dbReference>
<dbReference type="GO" id="GO:0005634">
    <property type="term" value="C:nucleus"/>
    <property type="evidence" value="ECO:0007669"/>
    <property type="project" value="UniProtKB-SubCell"/>
</dbReference>
<evidence type="ECO:0000313" key="20">
    <source>
        <dbReference type="Proteomes" id="UP000724874"/>
    </source>
</evidence>
<dbReference type="SMART" id="SM01342">
    <property type="entry name" value="TAN"/>
    <property type="match status" value="1"/>
</dbReference>
<evidence type="ECO:0000256" key="12">
    <source>
        <dbReference type="ARBA" id="ARBA00047899"/>
    </source>
</evidence>
<comment type="catalytic activity">
    <reaction evidence="12 14">
        <text>L-threonyl-[protein] + ATP = O-phospho-L-threonyl-[protein] + ADP + H(+)</text>
        <dbReference type="Rhea" id="RHEA:46608"/>
        <dbReference type="Rhea" id="RHEA-COMP:11060"/>
        <dbReference type="Rhea" id="RHEA-COMP:11605"/>
        <dbReference type="ChEBI" id="CHEBI:15378"/>
        <dbReference type="ChEBI" id="CHEBI:30013"/>
        <dbReference type="ChEBI" id="CHEBI:30616"/>
        <dbReference type="ChEBI" id="CHEBI:61977"/>
        <dbReference type="ChEBI" id="CHEBI:456216"/>
        <dbReference type="EC" id="2.7.11.1"/>
    </reaction>
</comment>
<keyword evidence="14" id="KW-0158">Chromosome</keyword>
<sequence length="2989" mass="337712">MGSKGTLRAVLDKLKSDKIKDRQDGLNSIRETFTEKLIAKWHINANGDSDPKLWLPVFQALFSTVIIEKNAMSKKATSKTGGSSAAALRRLSEAASIVRWLTERSVQYMNKKVAMAMFHHLTQTLTSNRSSDDLFAPVALDYAKALKCLVNHAPHLEHLDDEMWVRIVELSFNVILGDPVNSKFAKEEDEEPTNEVNSDMYMDDDTAEDAESSDVPASVASNYRKRSRPPPSASPRKPKPLHASRRNVLISVTLEQIEFASILSIMIASPAAPILSGNYTHLASEFYYVLSVSWSDILLIERFARSIWSGLVSLWGTKDRRLKEGLTMLLRCLFPLTICPSYTEDTRPHYFDVATELGRLRDLLDGEAESRWGVDGLSLDSLRLQITAPYSGVDSMVNEGAFIAKTFQLGWNFDSEQALSWAILELQADCLGQLYQLSESMDSTAAGASRPELKRIRLMDPISVLLNSIQTTNSAHARGYRLQTLLFFVDRHWAAIHDLLKQRIVNVLLQYVASDETSVQSWVFLNFAAIAFAEKSKASQTVEQVKSALDWDSIWTHAIRRANVPAVSRAACHAGQSLLASFHCQIQNADSPLAPHRLLLEIETLMKDIDVQGPPCPFDSVCMFLSKCLTLASQDVTGNNKMNMAPHTIQDILLLLETICGMSKRVDLFIRPLLPNSEIVDCMVEETKVKVIEDYVLYAKLPSFNQSCHRLKGDLLNEPTSRAETFAKSQLVAPRGRERKVSSFFLRTFESLVPMWEMLKGGNTHPTAEMARQSLDFAITALAFESLLAVNGTSSNRQVVQGSAKVISLLTGLLTDSKWTASEKLIVAHALEVLVGDELPSQDAVFQDSLSAPGVGSGIKEQILKRLLSGGDNINTTLVTPLLEFLRSIWQNSEMHDTLVGAIKTLRVVLVQLLTGSSSNFQEHAMDVDDEDGFGPIRITNFQNSSPTTRSTDDKRSTRHLFQICVGFLTCGPFLQSHSAEPTHDKDLIQLVVDNADVHQEQFNLLCPIFFDRVRQGTLHLPVKSTHTFFIKFGAMLGQYPFSRNERFYILVIDLLTCTLGIWRNDDVQAGEVHKKFRAICQWLSEMNSTSKMRAWPLRDKWACFLDRYLSEDPTEKSWFHLDEETYEQVKDHQSLLPTSLLLRMNADSDLRVRFRISAISARLISICHHVDKTPLDVYVSIQKHLTSQVDNFEHMLTRMLTLGNVMIVSSEVRRGPYWHLLETCVYSQLYTRHIETILTGIAERLGMPSLATLFEAYASQLAYSIGVAQTDFLTFPPHLLGYRNRKQYAEATFRAFTPTNIITGGTTRFENHCKVLQKNLVDGLQDCFGDIVGLQVAYVINSADVPKESLDQIIREKMALVADLGIKFQDNMDGIIVQVLRCLGDQNCSENGPIVSALRSFDQTGKMARIFISLTNLRGSDVFERHPPNPPAFPTSIILESFTWLSSHSPEGFTQATTYHVIQELAKDIHQTPLVNEQSRLINAMALWLAYRNEDLEDPTIAPTAAHIATLLLSQSDLASAAQSILDCAFRMYRKCSIKDYRLPNLLVRICSIANNYASDIKDRSSSEKGNKLMQWIDAHACALAKVPAIKPLILRALPAWPQQPSDQLAFLNNENTLVSLTSVLEDHRITSNKFRLVHALRDYAMDEDDEDDAFSTTLFWRLKECIPLTDGLQDEDVTAFAELLFLHYGKVKSFTVEPNLNTPRSRHRRLYRRKDIADTPYGARDAIVSGLLLMLGDDKPARVSQAYHTLRLINSVPSFQDSRLQMSNEYRDELEFFKVHRRSPRTCAEPDIGTSLKSDFYLDAAKNFSQWITLLTVLLSDILASVDPFFGQLSSICFSDISFAEEILPILIHTLLCSKDDKQTNVPLKKLLSEYFTSILSSTSADIPCIQSIVDVALHLRYFLPGTGGVLAYNKWLEIDFTLLARSAIICGAYTTALLFVELASEQEIQSTREHEVIENVLYDIYAHIDEPDGFYGIKTQDLHQFLIKRFHHEHQWDRAFQFHGAALEAGVAQKSEKEGLLESFHSFGFDHLAIDTLRNLAIDSSDSTPSSMSYRLGWRTETWDLPDQTQEVSSAPLYRSLRAIYRERDFRILDSSIRFSLAQEMMHLKSLVPENLTEIRAVSRDLMCLNQVIHWRQDTLQALLQTQDMSINKWNDFVKIDSRLEFADLEAVMATRISLVRSVRQREERQQIGAFVTPFVQGLKDIEKACLIRLSEAARESQQVQIALNSVVQVLEEFANVLWLQKEEKLAVQFLRDLIDKTNQSDNTRRALWLSRLGTWTSEACLAKPTEIWKHYFSPSISLLINHESTSTSDDSATVYRQCAMFAERQFHASLKSPDVIRWKMYVDRKQKEIEQRGRELAQIHDEDTRNKILSHQDKAQKLLREDSEHFKRHNTLRETFLKQALEMHSRCLVEASSKFDNDSAIRFCSLWLANFDDPSILDCVKASLEQIPSRKLLFLAHQLTARLSNTLSATLPEAQTNLQTLILRMCQEHPFHSLYQVYCLSDHSGQNISSKRSSSIPNASQSTQTERGAAATNIMERLRSDTTTDNSRVKDVERLCNAYLQWAKFCIAKQPPYHGRTGPFPIPSSLKILTIQNLRVPVTTARTPIDSSLKYDNCVWIQRYEPTFNTAGGVNVPKISICLGSDGQSYKQLFKGEGQDDLRQDAVMEQVFELVNNVLKQDRETRRRELKVRDYKVIPLATQAGLLEFVGNTSPLKEWLGTAHHRYRPQDTKLNDVTAMLRKVQATRDSKKILKVFLQAKKSFKPVFRHYFTEKHKTPVSWFQMRLQYTRSTATASIVGHVLGLGDRHTSNILLDNVTGEIVHIDLGIAFDQGKLLPVPELVPFRMTDDIVDGMGISGTSGVFQRCAEETLRVLREESDLILTILEVFKHDPLHSWTASEVKVKQAQSDLPTTTPVNDTARFNLGIGIDMSSGTADEAADRALNSVARKLDKSLSVESTVNELIAEATDPSNLATIFHGWMPHV</sequence>
<dbReference type="GO" id="GO:0035556">
    <property type="term" value="P:intracellular signal transduction"/>
    <property type="evidence" value="ECO:0007669"/>
    <property type="project" value="UniProtKB-ARBA"/>
</dbReference>
<comment type="caution">
    <text evidence="19">The sequence shown here is derived from an EMBL/GenBank/DDBJ whole genome shotgun (WGS) entry which is preliminary data.</text>
</comment>
<evidence type="ECO:0000256" key="13">
    <source>
        <dbReference type="ARBA" id="ARBA00048679"/>
    </source>
</evidence>
<comment type="similarity">
    <text evidence="2 14">Belongs to the PI3/PI4-kinase family. ATM subfamily.</text>
</comment>
<evidence type="ECO:0000256" key="11">
    <source>
        <dbReference type="ARBA" id="ARBA00023242"/>
    </source>
</evidence>
<evidence type="ECO:0000259" key="17">
    <source>
        <dbReference type="PROSITE" id="PS51189"/>
    </source>
</evidence>
<dbReference type="InterPro" id="IPR014009">
    <property type="entry name" value="PIK_FAT"/>
</dbReference>
<dbReference type="GO" id="GO:0006281">
    <property type="term" value="P:DNA repair"/>
    <property type="evidence" value="ECO:0007669"/>
    <property type="project" value="InterPro"/>
</dbReference>
<dbReference type="SMART" id="SM00146">
    <property type="entry name" value="PI3Kc"/>
    <property type="match status" value="1"/>
</dbReference>
<evidence type="ECO:0000256" key="7">
    <source>
        <dbReference type="ARBA" id="ARBA00022741"/>
    </source>
</evidence>
<keyword evidence="10 14" id="KW-0067">ATP-binding</keyword>
<dbReference type="GO" id="GO:0006325">
    <property type="term" value="P:chromatin organization"/>
    <property type="evidence" value="ECO:0007669"/>
    <property type="project" value="UniProtKB-KW"/>
</dbReference>
<evidence type="ECO:0000256" key="6">
    <source>
        <dbReference type="ARBA" id="ARBA00022679"/>
    </source>
</evidence>
<dbReference type="GO" id="GO:0005524">
    <property type="term" value="F:ATP binding"/>
    <property type="evidence" value="ECO:0007669"/>
    <property type="project" value="UniProtKB-KW"/>
</dbReference>
<proteinExistence type="inferred from homology"/>
<dbReference type="CDD" id="cd05171">
    <property type="entry name" value="PIKKc_ATM"/>
    <property type="match status" value="1"/>
</dbReference>
<protein>
    <recommendedName>
        <fullName evidence="4 14">Serine/threonine-protein kinase Tel1</fullName>
        <ecNumber evidence="3 14">2.7.11.1</ecNumber>
    </recommendedName>
</protein>
<reference evidence="19" key="1">
    <citation type="submission" date="2020-11" db="EMBL/GenBank/DDBJ databases">
        <authorList>
            <consortium name="DOE Joint Genome Institute"/>
            <person name="Ahrendt S."/>
            <person name="Riley R."/>
            <person name="Andreopoulos W."/>
            <person name="LaButti K."/>
            <person name="Pangilinan J."/>
            <person name="Ruiz-duenas F.J."/>
            <person name="Barrasa J.M."/>
            <person name="Sanchez-Garcia M."/>
            <person name="Camarero S."/>
            <person name="Miyauchi S."/>
            <person name="Serrano A."/>
            <person name="Linde D."/>
            <person name="Babiker R."/>
            <person name="Drula E."/>
            <person name="Ayuso-Fernandez I."/>
            <person name="Pacheco R."/>
            <person name="Padilla G."/>
            <person name="Ferreira P."/>
            <person name="Barriuso J."/>
            <person name="Kellner H."/>
            <person name="Castanera R."/>
            <person name="Alfaro M."/>
            <person name="Ramirez L."/>
            <person name="Pisabarro A.G."/>
            <person name="Kuo A."/>
            <person name="Tritt A."/>
            <person name="Lipzen A."/>
            <person name="He G."/>
            <person name="Yan M."/>
            <person name="Ng V."/>
            <person name="Cullen D."/>
            <person name="Martin F."/>
            <person name="Rosso M.-N."/>
            <person name="Henrissat B."/>
            <person name="Hibbett D."/>
            <person name="Martinez A.T."/>
            <person name="Grigoriev I.V."/>
        </authorList>
    </citation>
    <scope>NUCLEOTIDE SEQUENCE</scope>
    <source>
        <strain evidence="19">AH 44721</strain>
    </source>
</reference>
<dbReference type="InterPro" id="IPR000403">
    <property type="entry name" value="PI3/4_kinase_cat_dom"/>
</dbReference>
<feature type="region of interest" description="Disordered" evidence="15">
    <location>
        <begin position="2517"/>
        <end position="2537"/>
    </location>
</feature>
<dbReference type="Pfam" id="PF00454">
    <property type="entry name" value="PI3_PI4_kinase"/>
    <property type="match status" value="1"/>
</dbReference>
<dbReference type="SUPFAM" id="SSF56112">
    <property type="entry name" value="Protein kinase-like (PK-like)"/>
    <property type="match status" value="1"/>
</dbReference>
<dbReference type="PROSITE" id="PS50290">
    <property type="entry name" value="PI3_4_KINASE_3"/>
    <property type="match status" value="1"/>
</dbReference>
<evidence type="ECO:0000256" key="10">
    <source>
        <dbReference type="ARBA" id="ARBA00022840"/>
    </source>
</evidence>
<keyword evidence="6 14" id="KW-0808">Transferase</keyword>
<evidence type="ECO:0000256" key="8">
    <source>
        <dbReference type="ARBA" id="ARBA00022763"/>
    </source>
</evidence>
<keyword evidence="7 14" id="KW-0547">Nucleotide-binding</keyword>
<gene>
    <name evidence="19" type="ORF">CPB84DRAFT_1844550</name>
</gene>
<feature type="domain" description="PI3K/PI4K catalytic" evidence="16">
    <location>
        <begin position="2628"/>
        <end position="2939"/>
    </location>
</feature>
<dbReference type="InterPro" id="IPR044107">
    <property type="entry name" value="PIKKc_ATM"/>
</dbReference>
<organism evidence="19 20">
    <name type="scientific">Gymnopilus junonius</name>
    <name type="common">Spectacular rustgill mushroom</name>
    <name type="synonym">Gymnopilus spectabilis subsp. junonius</name>
    <dbReference type="NCBI Taxonomy" id="109634"/>
    <lineage>
        <taxon>Eukaryota</taxon>
        <taxon>Fungi</taxon>
        <taxon>Dikarya</taxon>
        <taxon>Basidiomycota</taxon>
        <taxon>Agaricomycotina</taxon>
        <taxon>Agaricomycetes</taxon>
        <taxon>Agaricomycetidae</taxon>
        <taxon>Agaricales</taxon>
        <taxon>Agaricineae</taxon>
        <taxon>Hymenogastraceae</taxon>
        <taxon>Gymnopilus</taxon>
    </lineage>
</organism>
<keyword evidence="20" id="KW-1185">Reference proteome</keyword>
<dbReference type="OrthoDB" id="381190at2759"/>